<keyword evidence="3" id="KW-1185">Reference proteome</keyword>
<feature type="chain" id="PRO_5047173706" description="Dihydrodipicolinate reductase" evidence="1">
    <location>
        <begin position="24"/>
        <end position="118"/>
    </location>
</feature>
<proteinExistence type="predicted"/>
<dbReference type="EMBL" id="JAHVJA010000003">
    <property type="protein sequence ID" value="MBY6139860.1"/>
    <property type="molecule type" value="Genomic_DNA"/>
</dbReference>
<accession>A0ABS7NF70</accession>
<keyword evidence="1" id="KW-0732">Signal</keyword>
<name>A0ABS7NF70_9RHOB</name>
<evidence type="ECO:0000313" key="3">
    <source>
        <dbReference type="Proteomes" id="UP000766629"/>
    </source>
</evidence>
<evidence type="ECO:0008006" key="4">
    <source>
        <dbReference type="Google" id="ProtNLM"/>
    </source>
</evidence>
<dbReference type="Proteomes" id="UP000766629">
    <property type="component" value="Unassembled WGS sequence"/>
</dbReference>
<reference evidence="2 3" key="1">
    <citation type="submission" date="2021-06" db="EMBL/GenBank/DDBJ databases">
        <title>50 bacteria genomes isolated from Dapeng, Shenzhen, China.</title>
        <authorList>
            <person name="Zheng W."/>
            <person name="Yu S."/>
            <person name="Huang Y."/>
        </authorList>
    </citation>
    <scope>NUCLEOTIDE SEQUENCE [LARGE SCALE GENOMIC DNA]</scope>
    <source>
        <strain evidence="2 3">DP1N14-2</strain>
    </source>
</reference>
<gene>
    <name evidence="2" type="ORF">KUV26_10475</name>
</gene>
<evidence type="ECO:0000313" key="2">
    <source>
        <dbReference type="EMBL" id="MBY6139860.1"/>
    </source>
</evidence>
<feature type="signal peptide" evidence="1">
    <location>
        <begin position="1"/>
        <end position="23"/>
    </location>
</feature>
<comment type="caution">
    <text evidence="2">The sequence shown here is derived from an EMBL/GenBank/DDBJ whole genome shotgun (WGS) entry which is preliminary data.</text>
</comment>
<protein>
    <recommendedName>
        <fullName evidence="4">Dihydrodipicolinate reductase</fullName>
    </recommendedName>
</protein>
<dbReference type="RefSeq" id="WP_222508291.1">
    <property type="nucleotide sequence ID" value="NZ_JAHVJA010000003.1"/>
</dbReference>
<sequence>MRILHLTACALAFSIAAAAPASAGAIKKQSDFVAAVAGKKLVSGNSWIVVGADGKLTGVSSKGEKIVGAWVWNKRFVCRNVYIGNTQLPQDCQTVSLDGNTVTFTRNKGKGKSVTYSF</sequence>
<organism evidence="2 3">
    <name type="scientific">Leisingera daeponensis</name>
    <dbReference type="NCBI Taxonomy" id="405746"/>
    <lineage>
        <taxon>Bacteria</taxon>
        <taxon>Pseudomonadati</taxon>
        <taxon>Pseudomonadota</taxon>
        <taxon>Alphaproteobacteria</taxon>
        <taxon>Rhodobacterales</taxon>
        <taxon>Roseobacteraceae</taxon>
        <taxon>Leisingera</taxon>
    </lineage>
</organism>
<evidence type="ECO:0000256" key="1">
    <source>
        <dbReference type="SAM" id="SignalP"/>
    </source>
</evidence>